<evidence type="ECO:0000259" key="3">
    <source>
        <dbReference type="Pfam" id="PF18962"/>
    </source>
</evidence>
<dbReference type="NCBIfam" id="TIGR04183">
    <property type="entry name" value="Por_Secre_tail"/>
    <property type="match status" value="1"/>
</dbReference>
<protein>
    <submittedName>
        <fullName evidence="4">T9SS type A sorting domain-containing protein</fullName>
    </submittedName>
</protein>
<proteinExistence type="predicted"/>
<evidence type="ECO:0000256" key="1">
    <source>
        <dbReference type="ARBA" id="ARBA00022729"/>
    </source>
</evidence>
<keyword evidence="1 2" id="KW-0732">Signal</keyword>
<keyword evidence="5" id="KW-1185">Reference proteome</keyword>
<dbReference type="SUPFAM" id="SSF69304">
    <property type="entry name" value="Tricorn protease N-terminal domain"/>
    <property type="match status" value="1"/>
</dbReference>
<name>A0ABV8ALE1_9FLAO</name>
<dbReference type="InterPro" id="IPR026444">
    <property type="entry name" value="Secre_tail"/>
</dbReference>
<dbReference type="EMBL" id="JBHSAT010000004">
    <property type="protein sequence ID" value="MFC3877484.1"/>
    <property type="molecule type" value="Genomic_DNA"/>
</dbReference>
<gene>
    <name evidence="4" type="ORF">ACFOSX_09595</name>
</gene>
<accession>A0ABV8ALE1</accession>
<dbReference type="Proteomes" id="UP001595812">
    <property type="component" value="Unassembled WGS sequence"/>
</dbReference>
<evidence type="ECO:0000256" key="2">
    <source>
        <dbReference type="SAM" id="SignalP"/>
    </source>
</evidence>
<organism evidence="4 5">
    <name type="scientific">Winogradskyella maritima</name>
    <dbReference type="NCBI Taxonomy" id="1517766"/>
    <lineage>
        <taxon>Bacteria</taxon>
        <taxon>Pseudomonadati</taxon>
        <taxon>Bacteroidota</taxon>
        <taxon>Flavobacteriia</taxon>
        <taxon>Flavobacteriales</taxon>
        <taxon>Flavobacteriaceae</taxon>
        <taxon>Winogradskyella</taxon>
    </lineage>
</organism>
<dbReference type="RefSeq" id="WP_386099862.1">
    <property type="nucleotide sequence ID" value="NZ_JBHSAT010000004.1"/>
</dbReference>
<comment type="caution">
    <text evidence="4">The sequence shown here is derived from an EMBL/GenBank/DDBJ whole genome shotgun (WGS) entry which is preliminary data.</text>
</comment>
<feature type="chain" id="PRO_5045416591" evidence="2">
    <location>
        <begin position="19"/>
        <end position="473"/>
    </location>
</feature>
<evidence type="ECO:0000313" key="4">
    <source>
        <dbReference type="EMBL" id="MFC3877484.1"/>
    </source>
</evidence>
<feature type="domain" description="Secretion system C-terminal sorting" evidence="3">
    <location>
        <begin position="405"/>
        <end position="472"/>
    </location>
</feature>
<feature type="signal peptide" evidence="2">
    <location>
        <begin position="1"/>
        <end position="18"/>
    </location>
</feature>
<sequence>MKKLYTLILSFLSVVAFSQVQPLLDINDGSGSSSPTNFFVYNGSLYFSADDSGGTNTPGGVDLGRELWTTDGTAVGTTFVSDLRTGSDSSSPGNFFELGGTMYFSANSGGGNVLFSSDGTNSGTAPTGGGFVFNPTLLGGLIYYVNTVDANSLYEFNGTTQTQVTGGSVGALIGGNLIAYQDKIFCYMDEATDEPTIGRELYAYDPATDGFTLIKDVTGDAGDSGISNFTILGTDLYFEALGALWVTDGTELGTEDVGVATTAGIGGVNNLYAWNGMLFFEGDDGSSNDQLWMYNPTLDTVTNLSNITGSTATGGNNHDPSDFAPLGGFLYYAGEVSDDTRQWLFRTDGVTAERINDAVFDIDDIIVYDGDLYFEGDDGVIGNELYTLDVATLSVETVTATPFKIYPNPSQGIVTIEGDFSEDLNYEIVTLNGQVVSSGQLIDNTINHTLATGIYILKLKGQTINVSRKLIVD</sequence>
<reference evidence="5" key="1">
    <citation type="journal article" date="2019" name="Int. J. Syst. Evol. Microbiol.">
        <title>The Global Catalogue of Microorganisms (GCM) 10K type strain sequencing project: providing services to taxonomists for standard genome sequencing and annotation.</title>
        <authorList>
            <consortium name="The Broad Institute Genomics Platform"/>
            <consortium name="The Broad Institute Genome Sequencing Center for Infectious Disease"/>
            <person name="Wu L."/>
            <person name="Ma J."/>
        </authorList>
    </citation>
    <scope>NUCLEOTIDE SEQUENCE [LARGE SCALE GENOMIC DNA]</scope>
    <source>
        <strain evidence="5">CECT 8979</strain>
    </source>
</reference>
<dbReference type="Pfam" id="PF18962">
    <property type="entry name" value="Por_Secre_tail"/>
    <property type="match status" value="1"/>
</dbReference>
<evidence type="ECO:0000313" key="5">
    <source>
        <dbReference type="Proteomes" id="UP001595812"/>
    </source>
</evidence>